<evidence type="ECO:0000313" key="1">
    <source>
        <dbReference type="EMBL" id="KKN72519.1"/>
    </source>
</evidence>
<comment type="caution">
    <text evidence="1">The sequence shown here is derived from an EMBL/GenBank/DDBJ whole genome shotgun (WGS) entry which is preliminary data.</text>
</comment>
<accession>A0A0F9SZU5</accession>
<protein>
    <submittedName>
        <fullName evidence="1">Uncharacterized protein</fullName>
    </submittedName>
</protein>
<gene>
    <name evidence="1" type="ORF">LCGC14_0410230</name>
</gene>
<dbReference type="AlphaFoldDB" id="A0A0F9SZU5"/>
<organism evidence="1">
    <name type="scientific">marine sediment metagenome</name>
    <dbReference type="NCBI Taxonomy" id="412755"/>
    <lineage>
        <taxon>unclassified sequences</taxon>
        <taxon>metagenomes</taxon>
        <taxon>ecological metagenomes</taxon>
    </lineage>
</organism>
<name>A0A0F9SZU5_9ZZZZ</name>
<proteinExistence type="predicted"/>
<sequence length="56" mass="6134">MNKQITVKVRTSLDGSVTYIVIATVNVLETSIHSEISEKLLQTFISQGIDVEVVEG</sequence>
<dbReference type="EMBL" id="LAZR01000361">
    <property type="protein sequence ID" value="KKN72519.1"/>
    <property type="molecule type" value="Genomic_DNA"/>
</dbReference>
<reference evidence="1" key="1">
    <citation type="journal article" date="2015" name="Nature">
        <title>Complex archaea that bridge the gap between prokaryotes and eukaryotes.</title>
        <authorList>
            <person name="Spang A."/>
            <person name="Saw J.H."/>
            <person name="Jorgensen S.L."/>
            <person name="Zaremba-Niedzwiedzka K."/>
            <person name="Martijn J."/>
            <person name="Lind A.E."/>
            <person name="van Eijk R."/>
            <person name="Schleper C."/>
            <person name="Guy L."/>
            <person name="Ettema T.J."/>
        </authorList>
    </citation>
    <scope>NUCLEOTIDE SEQUENCE</scope>
</reference>